<reference evidence="1 2" key="1">
    <citation type="journal article" date="2020" name="Cell">
        <title>Large-Scale Comparative Analyses of Tick Genomes Elucidate Their Genetic Diversity and Vector Capacities.</title>
        <authorList>
            <consortium name="Tick Genome and Microbiome Consortium (TIGMIC)"/>
            <person name="Jia N."/>
            <person name="Wang J."/>
            <person name="Shi W."/>
            <person name="Du L."/>
            <person name="Sun Y."/>
            <person name="Zhan W."/>
            <person name="Jiang J.F."/>
            <person name="Wang Q."/>
            <person name="Zhang B."/>
            <person name="Ji P."/>
            <person name="Bell-Sakyi L."/>
            <person name="Cui X.M."/>
            <person name="Yuan T.T."/>
            <person name="Jiang B.G."/>
            <person name="Yang W.F."/>
            <person name="Lam T.T."/>
            <person name="Chang Q.C."/>
            <person name="Ding S.J."/>
            <person name="Wang X.J."/>
            <person name="Zhu J.G."/>
            <person name="Ruan X.D."/>
            <person name="Zhao L."/>
            <person name="Wei J.T."/>
            <person name="Ye R.Z."/>
            <person name="Que T.C."/>
            <person name="Du C.H."/>
            <person name="Zhou Y.H."/>
            <person name="Cheng J.X."/>
            <person name="Dai P.F."/>
            <person name="Guo W.B."/>
            <person name="Han X.H."/>
            <person name="Huang E.J."/>
            <person name="Li L.F."/>
            <person name="Wei W."/>
            <person name="Gao Y.C."/>
            <person name="Liu J.Z."/>
            <person name="Shao H.Z."/>
            <person name="Wang X."/>
            <person name="Wang C.C."/>
            <person name="Yang T.C."/>
            <person name="Huo Q.B."/>
            <person name="Li W."/>
            <person name="Chen H.Y."/>
            <person name="Chen S.E."/>
            <person name="Zhou L.G."/>
            <person name="Ni X.B."/>
            <person name="Tian J.H."/>
            <person name="Sheng Y."/>
            <person name="Liu T."/>
            <person name="Pan Y.S."/>
            <person name="Xia L.Y."/>
            <person name="Li J."/>
            <person name="Zhao F."/>
            <person name="Cao W.C."/>
        </authorList>
    </citation>
    <scope>NUCLEOTIDE SEQUENCE [LARGE SCALE GENOMIC DNA]</scope>
    <source>
        <strain evidence="1">Iper-2018</strain>
    </source>
</reference>
<gene>
    <name evidence="1" type="ORF">HPB47_013707</name>
</gene>
<dbReference type="Proteomes" id="UP000805193">
    <property type="component" value="Unassembled WGS sequence"/>
</dbReference>
<sequence>MPATIRQGDLVLLDAHTLSNAAKGITAKLAPRRTGHFRVVHWLGGNDFVLKDPVTGRNQHVAHADQLTPYHEPVPDLLPPGPWFTSQEGKTCEERLAKDYARRTCPVETKMAARGRIRDGKDDDDRPGGRAVSEQDETPTPAGAGSFPAPMARRCHPVAMGGLA</sequence>
<dbReference type="EMBL" id="JABSTQ010001914">
    <property type="protein sequence ID" value="KAG0444519.1"/>
    <property type="molecule type" value="Genomic_DNA"/>
</dbReference>
<accession>A0AC60QXT9</accession>
<comment type="caution">
    <text evidence="1">The sequence shown here is derived from an EMBL/GenBank/DDBJ whole genome shotgun (WGS) entry which is preliminary data.</text>
</comment>
<protein>
    <submittedName>
        <fullName evidence="1">Uncharacterized protein</fullName>
    </submittedName>
</protein>
<name>A0AC60QXT9_IXOPE</name>
<evidence type="ECO:0000313" key="1">
    <source>
        <dbReference type="EMBL" id="KAG0444519.1"/>
    </source>
</evidence>
<keyword evidence="2" id="KW-1185">Reference proteome</keyword>
<proteinExistence type="predicted"/>
<evidence type="ECO:0000313" key="2">
    <source>
        <dbReference type="Proteomes" id="UP000805193"/>
    </source>
</evidence>
<organism evidence="1 2">
    <name type="scientific">Ixodes persulcatus</name>
    <name type="common">Taiga tick</name>
    <dbReference type="NCBI Taxonomy" id="34615"/>
    <lineage>
        <taxon>Eukaryota</taxon>
        <taxon>Metazoa</taxon>
        <taxon>Ecdysozoa</taxon>
        <taxon>Arthropoda</taxon>
        <taxon>Chelicerata</taxon>
        <taxon>Arachnida</taxon>
        <taxon>Acari</taxon>
        <taxon>Parasitiformes</taxon>
        <taxon>Ixodida</taxon>
        <taxon>Ixodoidea</taxon>
        <taxon>Ixodidae</taxon>
        <taxon>Ixodinae</taxon>
        <taxon>Ixodes</taxon>
    </lineage>
</organism>